<reference evidence="2" key="1">
    <citation type="submission" date="2016-10" db="EMBL/GenBank/DDBJ databases">
        <authorList>
            <person name="Varghese N."/>
            <person name="Submissions S."/>
        </authorList>
    </citation>
    <scope>NUCLEOTIDE SEQUENCE [LARGE SCALE GENOMIC DNA]</scope>
    <source>
        <strain evidence="2">LMG 24000</strain>
    </source>
</reference>
<dbReference type="Proteomes" id="UP000198638">
    <property type="component" value="Unassembled WGS sequence"/>
</dbReference>
<proteinExistence type="predicted"/>
<dbReference type="AlphaFoldDB" id="A0A1H4GGC0"/>
<dbReference type="OrthoDB" id="8779905at2"/>
<name>A0A1H4GGC0_9BURK</name>
<gene>
    <name evidence="1" type="ORF">SAMN05192564_10611</name>
</gene>
<organism evidence="1 2">
    <name type="scientific">Paraburkholderia sartisoli</name>
    <dbReference type="NCBI Taxonomy" id="83784"/>
    <lineage>
        <taxon>Bacteria</taxon>
        <taxon>Pseudomonadati</taxon>
        <taxon>Pseudomonadota</taxon>
        <taxon>Betaproteobacteria</taxon>
        <taxon>Burkholderiales</taxon>
        <taxon>Burkholderiaceae</taxon>
        <taxon>Paraburkholderia</taxon>
    </lineage>
</organism>
<dbReference type="RefSeq" id="WP_090535324.1">
    <property type="nucleotide sequence ID" value="NZ_FNRQ01000006.1"/>
</dbReference>
<evidence type="ECO:0000313" key="1">
    <source>
        <dbReference type="EMBL" id="SEB08639.1"/>
    </source>
</evidence>
<keyword evidence="2" id="KW-1185">Reference proteome</keyword>
<dbReference type="EMBL" id="FNRQ01000006">
    <property type="protein sequence ID" value="SEB08639.1"/>
    <property type="molecule type" value="Genomic_DNA"/>
</dbReference>
<sequence>MKRMPFRKPSQHGQAMTEFLVATALVMGVLLFAVATLGKFNDVRNKTLMGARYIAWERTVWGNGATMDTSPAASGDNDWYTQYGSGTQQPAKSDTELQREVVQRMLARNGAPIAGGDRLNNRLPAVASAMWEDHGGHAFLGATGDVVVSSSRDESPAANLAQYSADPFGSMSTSDSGTFKASMNLATRNLQTGTLSVSVAKDSDTLKNIWPGFSGLTFSDTNVVLANTWLSEGAAKGERLFTAATPAANASLVNPSLYMGLKKYAPEIDTLQFGRIERDVVPANRLSP</sequence>
<evidence type="ECO:0000313" key="2">
    <source>
        <dbReference type="Proteomes" id="UP000198638"/>
    </source>
</evidence>
<protein>
    <submittedName>
        <fullName evidence="1">Uncharacterized protein</fullName>
    </submittedName>
</protein>
<accession>A0A1H4GGC0</accession>
<dbReference type="STRING" id="83784.SAMN05192564_10611"/>